<reference evidence="3" key="2">
    <citation type="submission" date="2023-05" db="EMBL/GenBank/DDBJ databases">
        <authorList>
            <consortium name="Lawrence Berkeley National Laboratory"/>
            <person name="Steindorff A."/>
            <person name="Hensen N."/>
            <person name="Bonometti L."/>
            <person name="Westerberg I."/>
            <person name="Brannstrom I.O."/>
            <person name="Guillou S."/>
            <person name="Cros-Aarteil S."/>
            <person name="Calhoun S."/>
            <person name="Haridas S."/>
            <person name="Kuo A."/>
            <person name="Mondo S."/>
            <person name="Pangilinan J."/>
            <person name="Riley R."/>
            <person name="Labutti K."/>
            <person name="Andreopoulos B."/>
            <person name="Lipzen A."/>
            <person name="Chen C."/>
            <person name="Yanf M."/>
            <person name="Daum C."/>
            <person name="Ng V."/>
            <person name="Clum A."/>
            <person name="Ohm R."/>
            <person name="Martin F."/>
            <person name="Silar P."/>
            <person name="Natvig D."/>
            <person name="Lalanne C."/>
            <person name="Gautier V."/>
            <person name="Ament-Velasquez S.L."/>
            <person name="Kruys A."/>
            <person name="Hutchinson M.I."/>
            <person name="Powell A.J."/>
            <person name="Barry K."/>
            <person name="Miller A.N."/>
            <person name="Grigoriev I.V."/>
            <person name="Debuchy R."/>
            <person name="Gladieux P."/>
            <person name="Thoren M.H."/>
            <person name="Johannesson H."/>
        </authorList>
    </citation>
    <scope>NUCLEOTIDE SEQUENCE</scope>
    <source>
        <strain evidence="3">CBS 538.74</strain>
    </source>
</reference>
<evidence type="ECO:0000256" key="1">
    <source>
        <dbReference type="ARBA" id="ARBA00022679"/>
    </source>
</evidence>
<sequence>MTNPNPPKPLPAILILCTSSTAPGHVLPLTAIARHLTQHNYPVTFVGGPQHRHLIEASGASFFPGALSPMGMDRARYAEGLPRMVQDFKTFFIGQVEGQVLSTQAALEAIRGQQGEKGREVVVVCETMWFGYLPWKWGRKAPEGFWAEGEAVPRSLGVNVTPLMLDGEGMPPFPLGLLPCSSFSSSSSSESESSGLRDGAAEVRERDALLREWLYKYVVKEAYDGFRERMRKAGGTEVPDEWMVNLSVTAHDTTLQLCHPLLEYPRPDLPGHVKFAGCLPPSKVVPPGFAFPGWWQREVIDNAKLANGDPARRSVVVVSQGTLARDYSMLLAPTVRALAGRKDVLVIALLGKQGLEAPPGILPAPEEGVNIDNVHVVDFIPYDSVLSHADVMVFNAGYGGFMHCVVNGVPVVAAGLTEDKCEVAARVEWTGVGINLRTGRPSSSAVGAAVDEIMGSGGKYHARARELAVEVAKGNPLEVVERELRALSQG</sequence>
<keyword evidence="4" id="KW-1185">Reference proteome</keyword>
<dbReference type="PANTHER" id="PTHR21015">
    <property type="entry name" value="UDP-N-ACETYLGLUCOSAMINE--N-ACETYLMURAMYL-(PENTAPEPTIDE) PYROPHOSPHORYL-UNDECAPRENOL N-ACETYLGLUCOSAMINE TRANSFERASE 1"/>
    <property type="match status" value="1"/>
</dbReference>
<feature type="domain" description="Erythromycin biosynthesis protein CIII-like C-terminal" evidence="2">
    <location>
        <begin position="372"/>
        <end position="482"/>
    </location>
</feature>
<dbReference type="PANTHER" id="PTHR21015:SF22">
    <property type="entry name" value="GLYCOSYLTRANSFERASE"/>
    <property type="match status" value="1"/>
</dbReference>
<dbReference type="InterPro" id="IPR010610">
    <property type="entry name" value="EryCIII-like_C"/>
</dbReference>
<evidence type="ECO:0000313" key="4">
    <source>
        <dbReference type="Proteomes" id="UP001302745"/>
    </source>
</evidence>
<accession>A0AAN6VJ91</accession>
<organism evidence="3 4">
    <name type="scientific">Chaetomidium leptoderma</name>
    <dbReference type="NCBI Taxonomy" id="669021"/>
    <lineage>
        <taxon>Eukaryota</taxon>
        <taxon>Fungi</taxon>
        <taxon>Dikarya</taxon>
        <taxon>Ascomycota</taxon>
        <taxon>Pezizomycotina</taxon>
        <taxon>Sordariomycetes</taxon>
        <taxon>Sordariomycetidae</taxon>
        <taxon>Sordariales</taxon>
        <taxon>Chaetomiaceae</taxon>
        <taxon>Chaetomidium</taxon>
    </lineage>
</organism>
<dbReference type="SUPFAM" id="SSF53756">
    <property type="entry name" value="UDP-Glycosyltransferase/glycogen phosphorylase"/>
    <property type="match status" value="1"/>
</dbReference>
<dbReference type="EMBL" id="MU856979">
    <property type="protein sequence ID" value="KAK4152320.1"/>
    <property type="molecule type" value="Genomic_DNA"/>
</dbReference>
<protein>
    <submittedName>
        <fullName evidence="3">Glycosyltransferase</fullName>
    </submittedName>
</protein>
<comment type="caution">
    <text evidence="3">The sequence shown here is derived from an EMBL/GenBank/DDBJ whole genome shotgun (WGS) entry which is preliminary data.</text>
</comment>
<reference evidence="3" key="1">
    <citation type="journal article" date="2023" name="Mol. Phylogenet. Evol.">
        <title>Genome-scale phylogeny and comparative genomics of the fungal order Sordariales.</title>
        <authorList>
            <person name="Hensen N."/>
            <person name="Bonometti L."/>
            <person name="Westerberg I."/>
            <person name="Brannstrom I.O."/>
            <person name="Guillou S."/>
            <person name="Cros-Aarteil S."/>
            <person name="Calhoun S."/>
            <person name="Haridas S."/>
            <person name="Kuo A."/>
            <person name="Mondo S."/>
            <person name="Pangilinan J."/>
            <person name="Riley R."/>
            <person name="LaButti K."/>
            <person name="Andreopoulos B."/>
            <person name="Lipzen A."/>
            <person name="Chen C."/>
            <person name="Yan M."/>
            <person name="Daum C."/>
            <person name="Ng V."/>
            <person name="Clum A."/>
            <person name="Steindorff A."/>
            <person name="Ohm R.A."/>
            <person name="Martin F."/>
            <person name="Silar P."/>
            <person name="Natvig D.O."/>
            <person name="Lalanne C."/>
            <person name="Gautier V."/>
            <person name="Ament-Velasquez S.L."/>
            <person name="Kruys A."/>
            <person name="Hutchinson M.I."/>
            <person name="Powell A.J."/>
            <person name="Barry K."/>
            <person name="Miller A.N."/>
            <person name="Grigoriev I.V."/>
            <person name="Debuchy R."/>
            <person name="Gladieux P."/>
            <person name="Hiltunen Thoren M."/>
            <person name="Johannesson H."/>
        </authorList>
    </citation>
    <scope>NUCLEOTIDE SEQUENCE</scope>
    <source>
        <strain evidence="3">CBS 538.74</strain>
    </source>
</reference>
<dbReference type="Proteomes" id="UP001302745">
    <property type="component" value="Unassembled WGS sequence"/>
</dbReference>
<dbReference type="InterPro" id="IPR002213">
    <property type="entry name" value="UDP_glucos_trans"/>
</dbReference>
<dbReference type="CDD" id="cd03784">
    <property type="entry name" value="GT1_Gtf-like"/>
    <property type="match status" value="1"/>
</dbReference>
<name>A0AAN6VJ91_9PEZI</name>
<keyword evidence="1" id="KW-0808">Transferase</keyword>
<proteinExistence type="predicted"/>
<dbReference type="GO" id="GO:0016758">
    <property type="term" value="F:hexosyltransferase activity"/>
    <property type="evidence" value="ECO:0007669"/>
    <property type="project" value="UniProtKB-ARBA"/>
</dbReference>
<evidence type="ECO:0000313" key="3">
    <source>
        <dbReference type="EMBL" id="KAK4152320.1"/>
    </source>
</evidence>
<dbReference type="Gene3D" id="3.40.50.2000">
    <property type="entry name" value="Glycogen Phosphorylase B"/>
    <property type="match status" value="2"/>
</dbReference>
<dbReference type="AlphaFoldDB" id="A0AAN6VJ91"/>
<gene>
    <name evidence="3" type="ORF">C8A00DRAFT_35014</name>
</gene>
<dbReference type="GO" id="GO:0008194">
    <property type="term" value="F:UDP-glycosyltransferase activity"/>
    <property type="evidence" value="ECO:0007669"/>
    <property type="project" value="InterPro"/>
</dbReference>
<dbReference type="Pfam" id="PF06722">
    <property type="entry name" value="EryCIII-like_C"/>
    <property type="match status" value="1"/>
</dbReference>
<evidence type="ECO:0000259" key="2">
    <source>
        <dbReference type="Pfam" id="PF06722"/>
    </source>
</evidence>